<evidence type="ECO:0000313" key="2">
    <source>
        <dbReference type="EMBL" id="MFC5001267.1"/>
    </source>
</evidence>
<keyword evidence="3" id="KW-1185">Reference proteome</keyword>
<dbReference type="Proteomes" id="UP001595912">
    <property type="component" value="Unassembled WGS sequence"/>
</dbReference>
<accession>A0ABV9VYT9</accession>
<sequence>MRGVFGAAAVLVCGLLAGCTGDEVPAPAAAASTKATVAEDLAVVAGGGIAVPAAKQLPANAAIGGPDYAVRLAEVGTADHLEPAVVTQFGKMQSATGVHRDATGTIAAGAGREFLFVRLAAVPGVKSDPSPDVTARLRIGEQARAVAGMITPDSVIVALVPAGAAVTLVVADRDKDQSVNVRTGAVGPGAVAAYLKPHPYGEVTYQLIGQISGEPKRTYVDITVSAALEPYDHRLKGTWAPAGRTWLRMWVEMKVSGTGVLEGTIDLKQSLQVTASGKAIAVEAAAAEIERGQTITDYTTRDEVRMDVAEGSVQTLTFRFEPKGALTRDGKPTTLKLDSSPQQKLTLK</sequence>
<dbReference type="RefSeq" id="WP_380118110.1">
    <property type="nucleotide sequence ID" value="NZ_JBHSIU010000030.1"/>
</dbReference>
<evidence type="ECO:0000256" key="1">
    <source>
        <dbReference type="SAM" id="MobiDB-lite"/>
    </source>
</evidence>
<organism evidence="2 3">
    <name type="scientific">Dactylosporangium cerinum</name>
    <dbReference type="NCBI Taxonomy" id="1434730"/>
    <lineage>
        <taxon>Bacteria</taxon>
        <taxon>Bacillati</taxon>
        <taxon>Actinomycetota</taxon>
        <taxon>Actinomycetes</taxon>
        <taxon>Micromonosporales</taxon>
        <taxon>Micromonosporaceae</taxon>
        <taxon>Dactylosporangium</taxon>
    </lineage>
</organism>
<proteinExistence type="predicted"/>
<comment type="caution">
    <text evidence="2">The sequence shown here is derived from an EMBL/GenBank/DDBJ whole genome shotgun (WGS) entry which is preliminary data.</text>
</comment>
<evidence type="ECO:0000313" key="3">
    <source>
        <dbReference type="Proteomes" id="UP001595912"/>
    </source>
</evidence>
<dbReference type="EMBL" id="JBHSIU010000030">
    <property type="protein sequence ID" value="MFC5001267.1"/>
    <property type="molecule type" value="Genomic_DNA"/>
</dbReference>
<name>A0ABV9VYT9_9ACTN</name>
<protein>
    <recommendedName>
        <fullName evidence="4">Lipoprotein</fullName>
    </recommendedName>
</protein>
<dbReference type="PROSITE" id="PS51257">
    <property type="entry name" value="PROKAR_LIPOPROTEIN"/>
    <property type="match status" value="1"/>
</dbReference>
<feature type="region of interest" description="Disordered" evidence="1">
    <location>
        <begin position="328"/>
        <end position="348"/>
    </location>
</feature>
<reference evidence="3" key="1">
    <citation type="journal article" date="2019" name="Int. J. Syst. Evol. Microbiol.">
        <title>The Global Catalogue of Microorganisms (GCM) 10K type strain sequencing project: providing services to taxonomists for standard genome sequencing and annotation.</title>
        <authorList>
            <consortium name="The Broad Institute Genomics Platform"/>
            <consortium name="The Broad Institute Genome Sequencing Center for Infectious Disease"/>
            <person name="Wu L."/>
            <person name="Ma J."/>
        </authorList>
    </citation>
    <scope>NUCLEOTIDE SEQUENCE [LARGE SCALE GENOMIC DNA]</scope>
    <source>
        <strain evidence="3">CGMCC 4.7152</strain>
    </source>
</reference>
<evidence type="ECO:0008006" key="4">
    <source>
        <dbReference type="Google" id="ProtNLM"/>
    </source>
</evidence>
<gene>
    <name evidence="2" type="ORF">ACFPIJ_25945</name>
</gene>
<feature type="compositionally biased region" description="Polar residues" evidence="1">
    <location>
        <begin position="336"/>
        <end position="348"/>
    </location>
</feature>